<dbReference type="EMBL" id="JAHRIN010000920">
    <property type="protein sequence ID" value="MEQ2191545.1"/>
    <property type="molecule type" value="Genomic_DNA"/>
</dbReference>
<accession>A0ABV0Q6Y5</accession>
<organism evidence="3 4">
    <name type="scientific">Xenoophorus captivus</name>
    <dbReference type="NCBI Taxonomy" id="1517983"/>
    <lineage>
        <taxon>Eukaryota</taxon>
        <taxon>Metazoa</taxon>
        <taxon>Chordata</taxon>
        <taxon>Craniata</taxon>
        <taxon>Vertebrata</taxon>
        <taxon>Euteleostomi</taxon>
        <taxon>Actinopterygii</taxon>
        <taxon>Neopterygii</taxon>
        <taxon>Teleostei</taxon>
        <taxon>Neoteleostei</taxon>
        <taxon>Acanthomorphata</taxon>
        <taxon>Ovalentaria</taxon>
        <taxon>Atherinomorphae</taxon>
        <taxon>Cyprinodontiformes</taxon>
        <taxon>Goodeidae</taxon>
        <taxon>Xenoophorus</taxon>
    </lineage>
</organism>
<sequence>AMKVLQTKGIIHRDLKPQNILLSYPPGRKSHSNNTCIKIGRFDMGLQTYVCFENLETHGLPRSIMLISIETSSHLKNLLLGLLQRNHKDRMDFGHPMAGSSTHIPQAVTGRNQNFPDFSSRPTSQQPPQAGGLGTRLHSAPCLLECATGGGRQKIKKQHSDPVAVPPIGLMTVRPLHSSPRLSELMQRNPLPTILGSPSRAIPPFEFPKPPSSPNLVTFLTQKGLVVDSPGSRTAPGELRDLGQQAPALSTNPTYCVNRLNDDGRSFGRSQSASRMSDMLLMVAFGAGGHPGDRGSSENLASEKAIDITGSPAGSLTSRYPQTGIYPEGFEAPPSPRYSFTDPITANMGGAVTFEAPELPEETLMEAAALDEMFHQVEASILRYHKALLLMEGLSLLLTEQDDLLSVSKCENLFQLLSTCSFCCFNNVSHLLRV</sequence>
<evidence type="ECO:0000256" key="1">
    <source>
        <dbReference type="SAM" id="MobiDB-lite"/>
    </source>
</evidence>
<protein>
    <recommendedName>
        <fullName evidence="2">Protein kinase domain-containing protein</fullName>
    </recommendedName>
</protein>
<name>A0ABV0Q6Y5_9TELE</name>
<evidence type="ECO:0000259" key="2">
    <source>
        <dbReference type="PROSITE" id="PS50011"/>
    </source>
</evidence>
<dbReference type="InterPro" id="IPR000719">
    <property type="entry name" value="Prot_kinase_dom"/>
</dbReference>
<dbReference type="SUPFAM" id="SSF56112">
    <property type="entry name" value="Protein kinase-like (PK-like)"/>
    <property type="match status" value="1"/>
</dbReference>
<reference evidence="3 4" key="1">
    <citation type="submission" date="2021-06" db="EMBL/GenBank/DDBJ databases">
        <authorList>
            <person name="Palmer J.M."/>
        </authorList>
    </citation>
    <scope>NUCLEOTIDE SEQUENCE [LARGE SCALE GENOMIC DNA]</scope>
    <source>
        <strain evidence="3 4">XC_2019</strain>
        <tissue evidence="3">Muscle</tissue>
    </source>
</reference>
<evidence type="ECO:0000313" key="4">
    <source>
        <dbReference type="Proteomes" id="UP001434883"/>
    </source>
</evidence>
<proteinExistence type="predicted"/>
<keyword evidence="4" id="KW-1185">Reference proteome</keyword>
<dbReference type="InterPro" id="IPR045269">
    <property type="entry name" value="Atg1-like"/>
</dbReference>
<comment type="caution">
    <text evidence="3">The sequence shown here is derived from an EMBL/GenBank/DDBJ whole genome shotgun (WGS) entry which is preliminary data.</text>
</comment>
<gene>
    <name evidence="3" type="ORF">XENOCAPTIV_030229</name>
</gene>
<dbReference type="PROSITE" id="PS50011">
    <property type="entry name" value="PROTEIN_KINASE_DOM"/>
    <property type="match status" value="1"/>
</dbReference>
<dbReference type="PANTHER" id="PTHR24348">
    <property type="entry name" value="SERINE/THREONINE-PROTEIN KINASE UNC-51-RELATED"/>
    <property type="match status" value="1"/>
</dbReference>
<feature type="compositionally biased region" description="Polar residues" evidence="1">
    <location>
        <begin position="99"/>
        <end position="128"/>
    </location>
</feature>
<dbReference type="PANTHER" id="PTHR24348:SF19">
    <property type="entry name" value="SERINE_THREONINE-PROTEIN KINASE ULK1"/>
    <property type="match status" value="1"/>
</dbReference>
<dbReference type="PROSITE" id="PS00108">
    <property type="entry name" value="PROTEIN_KINASE_ST"/>
    <property type="match status" value="1"/>
</dbReference>
<dbReference type="InterPro" id="IPR011009">
    <property type="entry name" value="Kinase-like_dom_sf"/>
</dbReference>
<dbReference type="InterPro" id="IPR008271">
    <property type="entry name" value="Ser/Thr_kinase_AS"/>
</dbReference>
<dbReference type="Gene3D" id="1.10.510.10">
    <property type="entry name" value="Transferase(Phosphotransferase) domain 1"/>
    <property type="match status" value="1"/>
</dbReference>
<feature type="domain" description="Protein kinase" evidence="2">
    <location>
        <begin position="1"/>
        <end position="249"/>
    </location>
</feature>
<evidence type="ECO:0000313" key="3">
    <source>
        <dbReference type="EMBL" id="MEQ2191545.1"/>
    </source>
</evidence>
<dbReference type="Proteomes" id="UP001434883">
    <property type="component" value="Unassembled WGS sequence"/>
</dbReference>
<feature type="region of interest" description="Disordered" evidence="1">
    <location>
        <begin position="98"/>
        <end position="135"/>
    </location>
</feature>
<feature type="non-terminal residue" evidence="3">
    <location>
        <position position="1"/>
    </location>
</feature>